<dbReference type="EMBL" id="BBTG02000006">
    <property type="protein sequence ID" value="GAO18976.1"/>
    <property type="molecule type" value="Genomic_DNA"/>
</dbReference>
<evidence type="ECO:0000256" key="1">
    <source>
        <dbReference type="SAM" id="MobiDB-lite"/>
    </source>
</evidence>
<evidence type="ECO:0000313" key="3">
    <source>
        <dbReference type="Proteomes" id="UP000054053"/>
    </source>
</evidence>
<comment type="caution">
    <text evidence="2">The sequence shown here is derived from an EMBL/GenBank/DDBJ whole genome shotgun (WGS) entry which is preliminary data.</text>
</comment>
<protein>
    <submittedName>
        <fullName evidence="2">Uncharacterized protein</fullName>
    </submittedName>
</protein>
<dbReference type="HOGENOM" id="CLU_2905857_0_0_1"/>
<organism evidence="2 3">
    <name type="scientific">Ustilaginoidea virens</name>
    <name type="common">Rice false smut fungus</name>
    <name type="synonym">Villosiclava virens</name>
    <dbReference type="NCBI Taxonomy" id="1159556"/>
    <lineage>
        <taxon>Eukaryota</taxon>
        <taxon>Fungi</taxon>
        <taxon>Dikarya</taxon>
        <taxon>Ascomycota</taxon>
        <taxon>Pezizomycotina</taxon>
        <taxon>Sordariomycetes</taxon>
        <taxon>Hypocreomycetidae</taxon>
        <taxon>Hypocreales</taxon>
        <taxon>Clavicipitaceae</taxon>
        <taxon>Ustilaginoidea</taxon>
    </lineage>
</organism>
<dbReference type="AlphaFoldDB" id="A0A063BVE0"/>
<accession>A0A063BVE0</accession>
<feature type="compositionally biased region" description="Polar residues" evidence="1">
    <location>
        <begin position="52"/>
        <end position="62"/>
    </location>
</feature>
<feature type="region of interest" description="Disordered" evidence="1">
    <location>
        <begin position="1"/>
        <end position="62"/>
    </location>
</feature>
<dbReference type="Proteomes" id="UP000054053">
    <property type="component" value="Unassembled WGS sequence"/>
</dbReference>
<proteinExistence type="predicted"/>
<gene>
    <name evidence="2" type="ORF">UVI_02014860</name>
</gene>
<sequence length="62" mass="6980">MTTTARAKQERRVRQQGPQVPRWRAKQVRQVGDGYERKPALTAGILRETTKGRQGSSDGLES</sequence>
<name>A0A063BVE0_USTVR</name>
<reference evidence="3" key="1">
    <citation type="journal article" date="2016" name="Genome Announc.">
        <title>Genome sequence of Ustilaginoidea virens IPU010, a rice pathogenic fungus causing false smut.</title>
        <authorList>
            <person name="Kumagai T."/>
            <person name="Ishii T."/>
            <person name="Terai G."/>
            <person name="Umemura M."/>
            <person name="Machida M."/>
            <person name="Asai K."/>
        </authorList>
    </citation>
    <scope>NUCLEOTIDE SEQUENCE [LARGE SCALE GENOMIC DNA]</scope>
    <source>
        <strain evidence="3">IPU010</strain>
    </source>
</reference>
<evidence type="ECO:0000313" key="2">
    <source>
        <dbReference type="EMBL" id="GAO18976.1"/>
    </source>
</evidence>